<keyword evidence="2" id="KW-0812">Transmembrane</keyword>
<sequence>MGTGLIYAAIVVAWAVYLVPLWLRRHDEATAARPVDDVPSEDVPSTSRVLARRQSARPAESGGQVAVPPQRTSSTSPEFSSAFAHSRRPGSAPGVSPAARRRRTLLLLTVLTTLAAVLSMAGVVGWWSVLVPVGLTVGFLMVSAAAARQERRQVDEHRSMDAPSARRVPDDRQRADDRREMPSPRTVSRHAAPAVTRNVGEDRIRDVPVETPTITVAAYEPPVPSAFSTPSTPSVPSAPAAETAPPVASDRVSLGPSVPSGELWDPVRVPLPTYVTKAKAPRTVRTVDLAQSGVWAAGGTSADGLLTRPGDAPKMLLDESGADDRSGAERGSANGEQKSGDTDWRAVGD</sequence>
<feature type="compositionally biased region" description="Low complexity" evidence="1">
    <location>
        <begin position="225"/>
        <end position="249"/>
    </location>
</feature>
<protein>
    <submittedName>
        <fullName evidence="3">Uncharacterized protein</fullName>
    </submittedName>
</protein>
<dbReference type="RefSeq" id="WP_092881436.1">
    <property type="nucleotide sequence ID" value="NZ_FOOI01000002.1"/>
</dbReference>
<dbReference type="Proteomes" id="UP000533017">
    <property type="component" value="Unassembled WGS sequence"/>
</dbReference>
<feature type="compositionally biased region" description="Polar residues" evidence="1">
    <location>
        <begin position="70"/>
        <end position="79"/>
    </location>
</feature>
<feature type="region of interest" description="Disordered" evidence="1">
    <location>
        <begin position="33"/>
        <end position="98"/>
    </location>
</feature>
<feature type="compositionally biased region" description="Basic and acidic residues" evidence="1">
    <location>
        <begin position="338"/>
        <end position="349"/>
    </location>
</feature>
<reference evidence="3 4" key="1">
    <citation type="submission" date="2020-07" db="EMBL/GenBank/DDBJ databases">
        <title>Sequencing the genomes of 1000 actinobacteria strains.</title>
        <authorList>
            <person name="Klenk H.-P."/>
        </authorList>
    </citation>
    <scope>NUCLEOTIDE SEQUENCE [LARGE SCALE GENOMIC DNA]</scope>
    <source>
        <strain evidence="3 4">DSM 45117</strain>
    </source>
</reference>
<evidence type="ECO:0000313" key="4">
    <source>
        <dbReference type="Proteomes" id="UP000533017"/>
    </source>
</evidence>
<feature type="transmembrane region" description="Helical" evidence="2">
    <location>
        <begin position="6"/>
        <end position="23"/>
    </location>
</feature>
<feature type="compositionally biased region" description="Basic and acidic residues" evidence="1">
    <location>
        <begin position="150"/>
        <end position="160"/>
    </location>
</feature>
<evidence type="ECO:0000313" key="3">
    <source>
        <dbReference type="EMBL" id="NYH81474.1"/>
    </source>
</evidence>
<comment type="caution">
    <text evidence="3">The sequence shown here is derived from an EMBL/GenBank/DDBJ whole genome shotgun (WGS) entry which is preliminary data.</text>
</comment>
<feature type="compositionally biased region" description="Basic and acidic residues" evidence="1">
    <location>
        <begin position="167"/>
        <end position="182"/>
    </location>
</feature>
<keyword evidence="2" id="KW-0472">Membrane</keyword>
<dbReference type="EMBL" id="JACBZA010000001">
    <property type="protein sequence ID" value="NYH81474.1"/>
    <property type="molecule type" value="Genomic_DNA"/>
</dbReference>
<name>A0ABX2RW68_9ACTN</name>
<evidence type="ECO:0000256" key="1">
    <source>
        <dbReference type="SAM" id="MobiDB-lite"/>
    </source>
</evidence>
<evidence type="ECO:0000256" key="2">
    <source>
        <dbReference type="SAM" id="Phobius"/>
    </source>
</evidence>
<keyword evidence="2" id="KW-1133">Transmembrane helix</keyword>
<organism evidence="3 4">
    <name type="scientific">Actinopolymorpha cephalotaxi</name>
    <dbReference type="NCBI Taxonomy" id="504797"/>
    <lineage>
        <taxon>Bacteria</taxon>
        <taxon>Bacillati</taxon>
        <taxon>Actinomycetota</taxon>
        <taxon>Actinomycetes</taxon>
        <taxon>Propionibacteriales</taxon>
        <taxon>Actinopolymorphaceae</taxon>
        <taxon>Actinopolymorpha</taxon>
    </lineage>
</organism>
<feature type="region of interest" description="Disordered" evidence="1">
    <location>
        <begin position="150"/>
        <end position="192"/>
    </location>
</feature>
<keyword evidence="4" id="KW-1185">Reference proteome</keyword>
<feature type="region of interest" description="Disordered" evidence="1">
    <location>
        <begin position="225"/>
        <end position="253"/>
    </location>
</feature>
<feature type="region of interest" description="Disordered" evidence="1">
    <location>
        <begin position="298"/>
        <end position="349"/>
    </location>
</feature>
<feature type="transmembrane region" description="Helical" evidence="2">
    <location>
        <begin position="105"/>
        <end position="123"/>
    </location>
</feature>
<accession>A0ABX2RW68</accession>
<gene>
    <name evidence="3" type="ORF">FHR37_000325</name>
</gene>
<proteinExistence type="predicted"/>